<dbReference type="InterPro" id="IPR011011">
    <property type="entry name" value="Znf_FYVE_PHD"/>
</dbReference>
<keyword evidence="3 8" id="KW-0479">Metal-binding</keyword>
<dbReference type="Gene3D" id="3.30.40.10">
    <property type="entry name" value="Zinc/RING finger domain, C3HC4 (zinc finger)"/>
    <property type="match status" value="1"/>
</dbReference>
<comment type="similarity">
    <text evidence="2">Belongs to the ING family.</text>
</comment>
<feature type="binding site" evidence="8">
    <location>
        <position position="72"/>
    </location>
    <ligand>
        <name>Zn(2+)</name>
        <dbReference type="ChEBI" id="CHEBI:29105"/>
        <label>2</label>
    </ligand>
</feature>
<reference evidence="11" key="1">
    <citation type="journal article" date="2023" name="Mol. Biol. Evol.">
        <title>Third-Generation Sequencing Reveals the Adaptive Role of the Epigenome in Three Deep-Sea Polychaetes.</title>
        <authorList>
            <person name="Perez M."/>
            <person name="Aroh O."/>
            <person name="Sun Y."/>
            <person name="Lan Y."/>
            <person name="Juniper S.K."/>
            <person name="Young C.R."/>
            <person name="Angers B."/>
            <person name="Qian P.Y."/>
        </authorList>
    </citation>
    <scope>NUCLEOTIDE SEQUENCE</scope>
    <source>
        <strain evidence="11">P08H-3</strain>
    </source>
</reference>
<dbReference type="InterPro" id="IPR013083">
    <property type="entry name" value="Znf_RING/FYVE/PHD"/>
</dbReference>
<feature type="site" description="Histone H3K4me3 binding" evidence="7">
    <location>
        <position position="51"/>
    </location>
</feature>
<evidence type="ECO:0000256" key="6">
    <source>
        <dbReference type="ARBA" id="ARBA00023242"/>
    </source>
</evidence>
<feature type="binding site" evidence="8">
    <location>
        <position position="46"/>
    </location>
    <ligand>
        <name>Zn(2+)</name>
        <dbReference type="ChEBI" id="CHEBI:29105"/>
        <label>2</label>
    </ligand>
</feature>
<dbReference type="SUPFAM" id="SSF57903">
    <property type="entry name" value="FYVE/PHD zinc finger"/>
    <property type="match status" value="1"/>
</dbReference>
<dbReference type="Pfam" id="PF00628">
    <property type="entry name" value="PHD"/>
    <property type="match status" value="1"/>
</dbReference>
<feature type="binding site" evidence="8">
    <location>
        <position position="41"/>
    </location>
    <ligand>
        <name>Zn(2+)</name>
        <dbReference type="ChEBI" id="CHEBI:29105"/>
        <label>2</label>
    </ligand>
</feature>
<feature type="binding site" evidence="8">
    <location>
        <position position="53"/>
    </location>
    <ligand>
        <name>Zn(2+)</name>
        <dbReference type="ChEBI" id="CHEBI:29105"/>
        <label>1</label>
    </ligand>
</feature>
<evidence type="ECO:0000256" key="3">
    <source>
        <dbReference type="ARBA" id="ARBA00022723"/>
    </source>
</evidence>
<evidence type="ECO:0000313" key="11">
    <source>
        <dbReference type="EMBL" id="KAK2139924.1"/>
    </source>
</evidence>
<feature type="domain" description="PHD-type" evidence="10">
    <location>
        <begin position="20"/>
        <end position="75"/>
    </location>
</feature>
<dbReference type="PROSITE" id="PS50016">
    <property type="entry name" value="ZF_PHD_2"/>
    <property type="match status" value="1"/>
</dbReference>
<name>A0AAD9ISL9_9ANNE</name>
<organism evidence="11 12">
    <name type="scientific">Paralvinella palmiformis</name>
    <dbReference type="NCBI Taxonomy" id="53620"/>
    <lineage>
        <taxon>Eukaryota</taxon>
        <taxon>Metazoa</taxon>
        <taxon>Spiralia</taxon>
        <taxon>Lophotrochozoa</taxon>
        <taxon>Annelida</taxon>
        <taxon>Polychaeta</taxon>
        <taxon>Sedentaria</taxon>
        <taxon>Canalipalpata</taxon>
        <taxon>Terebellida</taxon>
        <taxon>Terebelliformia</taxon>
        <taxon>Alvinellidae</taxon>
        <taxon>Paralvinella</taxon>
    </lineage>
</organism>
<dbReference type="Proteomes" id="UP001208570">
    <property type="component" value="Unassembled WGS sequence"/>
</dbReference>
<evidence type="ECO:0000256" key="8">
    <source>
        <dbReference type="PIRSR" id="PIRSR628651-51"/>
    </source>
</evidence>
<comment type="caution">
    <text evidence="11">The sequence shown here is derived from an EMBL/GenBank/DDBJ whole genome shotgun (WGS) entry which is preliminary data.</text>
</comment>
<evidence type="ECO:0000256" key="1">
    <source>
        <dbReference type="ARBA" id="ARBA00004123"/>
    </source>
</evidence>
<gene>
    <name evidence="11" type="ORF">LSH36_1555g00002</name>
</gene>
<feature type="binding site" evidence="8">
    <location>
        <position position="23"/>
    </location>
    <ligand>
        <name>Zn(2+)</name>
        <dbReference type="ChEBI" id="CHEBI:29105"/>
        <label>1</label>
    </ligand>
</feature>
<dbReference type="InterPro" id="IPR028651">
    <property type="entry name" value="ING_fam"/>
</dbReference>
<keyword evidence="6" id="KW-0539">Nucleus</keyword>
<evidence type="ECO:0000259" key="10">
    <source>
        <dbReference type="PROSITE" id="PS50016"/>
    </source>
</evidence>
<dbReference type="GO" id="GO:0008270">
    <property type="term" value="F:zinc ion binding"/>
    <property type="evidence" value="ECO:0007669"/>
    <property type="project" value="UniProtKB-KW"/>
</dbReference>
<proteinExistence type="inferred from homology"/>
<feature type="site" description="Histone H3K4me3 binding" evidence="7">
    <location>
        <position position="22"/>
    </location>
</feature>
<feature type="binding site" evidence="8">
    <location>
        <position position="25"/>
    </location>
    <ligand>
        <name>Zn(2+)</name>
        <dbReference type="ChEBI" id="CHEBI:29105"/>
        <label>1</label>
    </ligand>
</feature>
<feature type="binding site" evidence="8">
    <location>
        <position position="56"/>
    </location>
    <ligand>
        <name>Zn(2+)</name>
        <dbReference type="ChEBI" id="CHEBI:29105"/>
        <label>1</label>
    </ligand>
</feature>
<protein>
    <recommendedName>
        <fullName evidence="10">PHD-type domain-containing protein</fullName>
    </recommendedName>
</protein>
<dbReference type="GO" id="GO:0005634">
    <property type="term" value="C:nucleus"/>
    <property type="evidence" value="ECO:0007669"/>
    <property type="project" value="UniProtKB-SubCell"/>
</dbReference>
<dbReference type="AlphaFoldDB" id="A0AAD9ISL9"/>
<evidence type="ECO:0000256" key="5">
    <source>
        <dbReference type="ARBA" id="ARBA00022833"/>
    </source>
</evidence>
<evidence type="ECO:0000313" key="12">
    <source>
        <dbReference type="Proteomes" id="UP001208570"/>
    </source>
</evidence>
<evidence type="ECO:0000256" key="2">
    <source>
        <dbReference type="ARBA" id="ARBA00010210"/>
    </source>
</evidence>
<dbReference type="PANTHER" id="PTHR10333">
    <property type="entry name" value="INHIBITOR OF GROWTH PROTEIN"/>
    <property type="match status" value="1"/>
</dbReference>
<keyword evidence="5 8" id="KW-0862">Zinc</keyword>
<keyword evidence="12" id="KW-1185">Reference proteome</keyword>
<sequence>MQYGSSCSQTHAVTDVMSYKLYCCCRMAANDSGLDDDMIGCDTAKCPNGEWFHFTCVNVKQAPKGSWFCPLCRKTPK</sequence>
<dbReference type="InterPro" id="IPR019787">
    <property type="entry name" value="Znf_PHD-finger"/>
</dbReference>
<feature type="site" description="Histone H3K4me3 binding" evidence="7">
    <location>
        <position position="38"/>
    </location>
</feature>
<dbReference type="InterPro" id="IPR001965">
    <property type="entry name" value="Znf_PHD"/>
</dbReference>
<evidence type="ECO:0000256" key="7">
    <source>
        <dbReference type="PIRSR" id="PIRSR628651-50"/>
    </source>
</evidence>
<feature type="site" description="Histone H3K4me3 binding" evidence="7">
    <location>
        <position position="42"/>
    </location>
</feature>
<comment type="subcellular location">
    <subcellularLocation>
        <location evidence="1">Nucleus</location>
    </subcellularLocation>
</comment>
<dbReference type="SMART" id="SM00249">
    <property type="entry name" value="PHD"/>
    <property type="match status" value="1"/>
</dbReference>
<accession>A0AAD9ISL9</accession>
<keyword evidence="4 9" id="KW-0863">Zinc-finger</keyword>
<feature type="binding site" evidence="8">
    <location>
        <position position="69"/>
    </location>
    <ligand>
        <name>Zn(2+)</name>
        <dbReference type="ChEBI" id="CHEBI:29105"/>
        <label>2</label>
    </ligand>
</feature>
<evidence type="ECO:0000256" key="9">
    <source>
        <dbReference type="PROSITE-ProRule" id="PRU00146"/>
    </source>
</evidence>
<dbReference type="EMBL" id="JAODUP010001554">
    <property type="protein sequence ID" value="KAK2139924.1"/>
    <property type="molecule type" value="Genomic_DNA"/>
</dbReference>
<evidence type="ECO:0000256" key="4">
    <source>
        <dbReference type="ARBA" id="ARBA00022771"/>
    </source>
</evidence>